<name>A0ABV2F9A5_9BACL</name>
<reference evidence="2 3" key="1">
    <citation type="submission" date="2024-06" db="EMBL/GenBank/DDBJ databases">
        <title>Genomic Encyclopedia of Type Strains, Phase IV (KMG-IV): sequencing the most valuable type-strain genomes for metagenomic binning, comparative biology and taxonomic classification.</title>
        <authorList>
            <person name="Goeker M."/>
        </authorList>
    </citation>
    <scope>NUCLEOTIDE SEQUENCE [LARGE SCALE GENOMIC DNA]</scope>
    <source>
        <strain evidence="2 3">DSM 17253</strain>
    </source>
</reference>
<gene>
    <name evidence="2" type="ORF">ABID47_004877</name>
</gene>
<sequence>MNGHDIEKDHPVGMSGHQHQSDAPCRHIGRFFFCTKAGIQGSQTSYPTRFSGGPVGACAEDWEKEYR</sequence>
<evidence type="ECO:0000313" key="2">
    <source>
        <dbReference type="EMBL" id="MET3548247.1"/>
    </source>
</evidence>
<evidence type="ECO:0000256" key="1">
    <source>
        <dbReference type="SAM" id="MobiDB-lite"/>
    </source>
</evidence>
<dbReference type="EMBL" id="JBEPLV010000006">
    <property type="protein sequence ID" value="MET3548247.1"/>
    <property type="molecule type" value="Genomic_DNA"/>
</dbReference>
<organism evidence="2 3">
    <name type="scientific">Paenibacillus favisporus</name>
    <dbReference type="NCBI Taxonomy" id="221028"/>
    <lineage>
        <taxon>Bacteria</taxon>
        <taxon>Bacillati</taxon>
        <taxon>Bacillota</taxon>
        <taxon>Bacilli</taxon>
        <taxon>Bacillales</taxon>
        <taxon>Paenibacillaceae</taxon>
        <taxon>Paenibacillus</taxon>
    </lineage>
</organism>
<comment type="caution">
    <text evidence="2">The sequence shown here is derived from an EMBL/GenBank/DDBJ whole genome shotgun (WGS) entry which is preliminary data.</text>
</comment>
<dbReference type="Proteomes" id="UP001549098">
    <property type="component" value="Unassembled WGS sequence"/>
</dbReference>
<protein>
    <submittedName>
        <fullName evidence="2">Uncharacterized protein</fullName>
    </submittedName>
</protein>
<feature type="compositionally biased region" description="Basic and acidic residues" evidence="1">
    <location>
        <begin position="1"/>
        <end position="11"/>
    </location>
</feature>
<keyword evidence="3" id="KW-1185">Reference proteome</keyword>
<proteinExistence type="predicted"/>
<accession>A0ABV2F9A5</accession>
<feature type="region of interest" description="Disordered" evidence="1">
    <location>
        <begin position="1"/>
        <end position="22"/>
    </location>
</feature>
<evidence type="ECO:0000313" key="3">
    <source>
        <dbReference type="Proteomes" id="UP001549098"/>
    </source>
</evidence>